<dbReference type="EMBL" id="JAUIZM010000011">
    <property type="protein sequence ID" value="KAK1355624.1"/>
    <property type="molecule type" value="Genomic_DNA"/>
</dbReference>
<dbReference type="InterPro" id="IPR053781">
    <property type="entry name" value="F-box_AtFBL13-like"/>
</dbReference>
<dbReference type="Pfam" id="PF00646">
    <property type="entry name" value="F-box"/>
    <property type="match status" value="1"/>
</dbReference>
<dbReference type="Proteomes" id="UP001237642">
    <property type="component" value="Unassembled WGS sequence"/>
</dbReference>
<dbReference type="PANTHER" id="PTHR31639">
    <property type="entry name" value="F-BOX PROTEIN-LIKE"/>
    <property type="match status" value="1"/>
</dbReference>
<reference evidence="2" key="2">
    <citation type="submission" date="2023-05" db="EMBL/GenBank/DDBJ databases">
        <authorList>
            <person name="Schelkunov M.I."/>
        </authorList>
    </citation>
    <scope>NUCLEOTIDE SEQUENCE</scope>
    <source>
        <strain evidence="2">Hsosn_3</strain>
        <tissue evidence="2">Leaf</tissue>
    </source>
</reference>
<dbReference type="InterPro" id="IPR055411">
    <property type="entry name" value="LRR_FXL15/At3g58940/PEG3-like"/>
</dbReference>
<evidence type="ECO:0000313" key="2">
    <source>
        <dbReference type="EMBL" id="KAK1355624.1"/>
    </source>
</evidence>
<proteinExistence type="predicted"/>
<dbReference type="CDD" id="cd22160">
    <property type="entry name" value="F-box_AtFBL13-like"/>
    <property type="match status" value="1"/>
</dbReference>
<dbReference type="Gene3D" id="3.80.10.10">
    <property type="entry name" value="Ribonuclease Inhibitor"/>
    <property type="match status" value="1"/>
</dbReference>
<dbReference type="Pfam" id="PF24758">
    <property type="entry name" value="LRR_At5g56370"/>
    <property type="match status" value="1"/>
</dbReference>
<dbReference type="Gene3D" id="1.20.1280.50">
    <property type="match status" value="1"/>
</dbReference>
<keyword evidence="3" id="KW-1185">Reference proteome</keyword>
<accession>A0AAD8M0W7</accession>
<comment type="caution">
    <text evidence="2">The sequence shown here is derived from an EMBL/GenBank/DDBJ whole genome shotgun (WGS) entry which is preliminary data.</text>
</comment>
<evidence type="ECO:0000259" key="1">
    <source>
        <dbReference type="SMART" id="SM00579"/>
    </source>
</evidence>
<name>A0AAD8M0W7_9APIA</name>
<dbReference type="SUPFAM" id="SSF52047">
    <property type="entry name" value="RNI-like"/>
    <property type="match status" value="1"/>
</dbReference>
<dbReference type="InterPro" id="IPR036047">
    <property type="entry name" value="F-box-like_dom_sf"/>
</dbReference>
<sequence length="454" mass="51690">MAECSTRKISRIHLKKDRISVLPRNIQETILCFLPIRDAVRTSVLSRSWRHCWTTIPNLVSDENILTAMSITFDNCHGSELAAVKFVSVINKVLLLHNGPILKFSLSFPSFCDGEIIHNYVDQWIPLFSRKGVKQLTLEGNCHGDLKACNYSSLDLTHLRLAFVWLPYTPAFRGLTYLRIIELIEVGASEQNIIFDCPVLEKLTLICTELLPFNFRAPKLKILHQMYGGMTSEYSLAGLENLKEFSCGLSYDPEMPKETSNVVKVFGNLHKIEKISIAKCFITYLAAGGSPNRFPNPLPYLKTLSISNINLNCLSEVSCLLCLLRSAPNLCKLHISANQYAEEENFKDYWKEDFENYAVGHLEIVTFSYLKGLQVELELVKFLLAHTPLLKTMFIHRDPDVKKDVAIKMLEEMVEFSRASSRAQIKHLKCPSDAVDYGAWVNQLNIYVDELIFL</sequence>
<protein>
    <submittedName>
        <fullName evidence="2">FBD domain-containing protein</fullName>
    </submittedName>
</protein>
<reference evidence="2" key="1">
    <citation type="submission" date="2023-02" db="EMBL/GenBank/DDBJ databases">
        <title>Genome of toxic invasive species Heracleum sosnowskyi carries increased number of genes despite the absence of recent whole-genome duplications.</title>
        <authorList>
            <person name="Schelkunov M."/>
            <person name="Shtratnikova V."/>
            <person name="Makarenko M."/>
            <person name="Klepikova A."/>
            <person name="Omelchenko D."/>
            <person name="Novikova G."/>
            <person name="Obukhova E."/>
            <person name="Bogdanov V."/>
            <person name="Penin A."/>
            <person name="Logacheva M."/>
        </authorList>
    </citation>
    <scope>NUCLEOTIDE SEQUENCE</scope>
    <source>
        <strain evidence="2">Hsosn_3</strain>
        <tissue evidence="2">Leaf</tissue>
    </source>
</reference>
<gene>
    <name evidence="2" type="ORF">POM88_048880</name>
</gene>
<feature type="domain" description="FBD" evidence="1">
    <location>
        <begin position="356"/>
        <end position="428"/>
    </location>
</feature>
<dbReference type="InterPro" id="IPR006566">
    <property type="entry name" value="FBD"/>
</dbReference>
<organism evidence="2 3">
    <name type="scientific">Heracleum sosnowskyi</name>
    <dbReference type="NCBI Taxonomy" id="360622"/>
    <lineage>
        <taxon>Eukaryota</taxon>
        <taxon>Viridiplantae</taxon>
        <taxon>Streptophyta</taxon>
        <taxon>Embryophyta</taxon>
        <taxon>Tracheophyta</taxon>
        <taxon>Spermatophyta</taxon>
        <taxon>Magnoliopsida</taxon>
        <taxon>eudicotyledons</taxon>
        <taxon>Gunneridae</taxon>
        <taxon>Pentapetalae</taxon>
        <taxon>asterids</taxon>
        <taxon>campanulids</taxon>
        <taxon>Apiales</taxon>
        <taxon>Apiaceae</taxon>
        <taxon>Apioideae</taxon>
        <taxon>apioid superclade</taxon>
        <taxon>Tordylieae</taxon>
        <taxon>Tordyliinae</taxon>
        <taxon>Heracleum</taxon>
    </lineage>
</organism>
<dbReference type="Pfam" id="PF08387">
    <property type="entry name" value="FBD"/>
    <property type="match status" value="1"/>
</dbReference>
<dbReference type="SMART" id="SM00579">
    <property type="entry name" value="FBD"/>
    <property type="match status" value="1"/>
</dbReference>
<dbReference type="PANTHER" id="PTHR31639:SF285">
    <property type="entry name" value="OS01G0730200 PROTEIN"/>
    <property type="match status" value="1"/>
</dbReference>
<dbReference type="AlphaFoldDB" id="A0AAD8M0W7"/>
<dbReference type="InterPro" id="IPR001810">
    <property type="entry name" value="F-box_dom"/>
</dbReference>
<evidence type="ECO:0000313" key="3">
    <source>
        <dbReference type="Proteomes" id="UP001237642"/>
    </source>
</evidence>
<dbReference type="InterPro" id="IPR032675">
    <property type="entry name" value="LRR_dom_sf"/>
</dbReference>
<dbReference type="SUPFAM" id="SSF81383">
    <property type="entry name" value="F-box domain"/>
    <property type="match status" value="1"/>
</dbReference>